<keyword evidence="3" id="KW-1185">Reference proteome</keyword>
<accession>A0A852RA38</accession>
<reference evidence="2 3" key="1">
    <citation type="submission" date="2020-07" db="EMBL/GenBank/DDBJ databases">
        <title>Sequencing the genomes of 1000 actinobacteria strains.</title>
        <authorList>
            <person name="Klenk H.-P."/>
        </authorList>
    </citation>
    <scope>NUCLEOTIDE SEQUENCE [LARGE SCALE GENOMIC DNA]</scope>
    <source>
        <strain evidence="2 3">DSM 19082</strain>
    </source>
</reference>
<dbReference type="EMBL" id="JACCBF010000001">
    <property type="protein sequence ID" value="NYD29927.1"/>
    <property type="molecule type" value="Genomic_DNA"/>
</dbReference>
<dbReference type="Proteomes" id="UP000582231">
    <property type="component" value="Unassembled WGS sequence"/>
</dbReference>
<dbReference type="NCBIfam" id="NF004636">
    <property type="entry name" value="PRK05985.1"/>
    <property type="match status" value="1"/>
</dbReference>
<dbReference type="InterPro" id="IPR013108">
    <property type="entry name" value="Amidohydro_3"/>
</dbReference>
<feature type="domain" description="Amidohydrolase 3" evidence="1">
    <location>
        <begin position="151"/>
        <end position="391"/>
    </location>
</feature>
<evidence type="ECO:0000313" key="3">
    <source>
        <dbReference type="Proteomes" id="UP000582231"/>
    </source>
</evidence>
<dbReference type="PANTHER" id="PTHR32027:SF9">
    <property type="entry name" value="BLL3847 PROTEIN"/>
    <property type="match status" value="1"/>
</dbReference>
<feature type="domain" description="Amidohydrolase 3" evidence="1">
    <location>
        <begin position="46"/>
        <end position="95"/>
    </location>
</feature>
<dbReference type="SUPFAM" id="SSF51338">
    <property type="entry name" value="Composite domain of metallo-dependent hydrolases"/>
    <property type="match status" value="1"/>
</dbReference>
<name>A0A852RA38_9ACTN</name>
<dbReference type="GO" id="GO:0004131">
    <property type="term" value="F:cytosine deaminase activity"/>
    <property type="evidence" value="ECO:0007669"/>
    <property type="project" value="UniProtKB-EC"/>
</dbReference>
<dbReference type="RefSeq" id="WP_179726251.1">
    <property type="nucleotide sequence ID" value="NZ_BAABEF010000001.1"/>
</dbReference>
<evidence type="ECO:0000313" key="2">
    <source>
        <dbReference type="EMBL" id="NYD29927.1"/>
    </source>
</evidence>
<dbReference type="InterPro" id="IPR052349">
    <property type="entry name" value="Metallo-hydrolase_Enzymes"/>
</dbReference>
<dbReference type="Gene3D" id="2.30.40.10">
    <property type="entry name" value="Urease, subunit C, domain 1"/>
    <property type="match status" value="1"/>
</dbReference>
<dbReference type="Pfam" id="PF07969">
    <property type="entry name" value="Amidohydro_3"/>
    <property type="match status" value="2"/>
</dbReference>
<keyword evidence="2" id="KW-0378">Hydrolase</keyword>
<organism evidence="2 3">
    <name type="scientific">Nocardioides kongjuensis</name>
    <dbReference type="NCBI Taxonomy" id="349522"/>
    <lineage>
        <taxon>Bacteria</taxon>
        <taxon>Bacillati</taxon>
        <taxon>Actinomycetota</taxon>
        <taxon>Actinomycetes</taxon>
        <taxon>Propionibacteriales</taxon>
        <taxon>Nocardioidaceae</taxon>
        <taxon>Nocardioides</taxon>
    </lineage>
</organism>
<dbReference type="InterPro" id="IPR032466">
    <property type="entry name" value="Metal_Hydrolase"/>
</dbReference>
<dbReference type="PANTHER" id="PTHR32027">
    <property type="entry name" value="CYTOSINE DEAMINASE"/>
    <property type="match status" value="1"/>
</dbReference>
<gene>
    <name evidence="2" type="ORF">BJ958_001473</name>
</gene>
<dbReference type="SUPFAM" id="SSF51556">
    <property type="entry name" value="Metallo-dependent hydrolases"/>
    <property type="match status" value="1"/>
</dbReference>
<dbReference type="Gene3D" id="3.20.20.140">
    <property type="entry name" value="Metal-dependent hydrolases"/>
    <property type="match status" value="1"/>
</dbReference>
<protein>
    <submittedName>
        <fullName evidence="2">Cytosine deaminase</fullName>
        <ecNumber evidence="2">3.5.4.1</ecNumber>
    </submittedName>
</protein>
<comment type="caution">
    <text evidence="2">The sequence shown here is derived from an EMBL/GenBank/DDBJ whole genome shotgun (WGS) entry which is preliminary data.</text>
</comment>
<sequence length="399" mass="41236">MSLRLENLTLEGHDAPVTLTIEDQRIAAVVPTADTPQAGAPGGGVETIDATGLLALPGLVDAHAHIDKTLYSGPWVPVPELGSVHERIAHERAVRDRYGLPRGDYVSALVETMVGAGTTHIRTHSDVDPGVGTRGVEVVADVANRYADSVTIEQVAFPQGGLISNPGTLALLEDAVAAGASTIGGIDPAGFDGAPLEHLDAIFDLAARTACGIDIHLHDSGALGAWEMAQIVDRTTAYGLAGKVAISHAFGLAHEPTQDALIERFAEAGVAIVSAAVYDVPVPSLAKLAAAGVTFASGSDGINDLWGPYGDGDMLRRAMLVGYRNSVRTEAGLQQALATATTGAARMLGLEDYGLGVGDLADLVLVRARCTAEAVARVPVREVVIKAGSVVARDGRYLS</sequence>
<dbReference type="AlphaFoldDB" id="A0A852RA38"/>
<proteinExistence type="predicted"/>
<dbReference type="EC" id="3.5.4.1" evidence="2"/>
<dbReference type="CDD" id="cd01293">
    <property type="entry name" value="Bact_CD"/>
    <property type="match status" value="1"/>
</dbReference>
<dbReference type="InterPro" id="IPR011059">
    <property type="entry name" value="Metal-dep_hydrolase_composite"/>
</dbReference>
<evidence type="ECO:0000259" key="1">
    <source>
        <dbReference type="Pfam" id="PF07969"/>
    </source>
</evidence>